<feature type="compositionally biased region" description="Pro residues" evidence="1">
    <location>
        <begin position="56"/>
        <end position="67"/>
    </location>
</feature>
<sequence length="123" mass="13714">MKRYFSPETKSFYIEGVGSIPADAVPVTLEQHIEMQSAKENGKIIQSDENGKPVAVEPPPEPEPEPPTYEELRQTAILEKWPMAAQLEALTEAAEDPARPEKMNQLLADVQEVKAKYPKPEGE</sequence>
<dbReference type="AlphaFoldDB" id="A0A8G2F7Z7"/>
<dbReference type="EMBL" id="FQZR01000002">
    <property type="protein sequence ID" value="SHI61444.1"/>
    <property type="molecule type" value="Genomic_DNA"/>
</dbReference>
<name>A0A8G2F7Z7_9BACT</name>
<dbReference type="Proteomes" id="UP000184001">
    <property type="component" value="Unassembled WGS sequence"/>
</dbReference>
<reference evidence="2 3" key="1">
    <citation type="submission" date="2016-11" db="EMBL/GenBank/DDBJ databases">
        <authorList>
            <person name="Varghese N."/>
            <person name="Submissions S."/>
        </authorList>
    </citation>
    <scope>NUCLEOTIDE SEQUENCE [LARGE SCALE GENOMIC DNA]</scope>
    <source>
        <strain evidence="2 3">DSM 17919</strain>
    </source>
</reference>
<protein>
    <recommendedName>
        <fullName evidence="4">Phage tail protein</fullName>
    </recommendedName>
</protein>
<comment type="caution">
    <text evidence="2">The sequence shown here is derived from an EMBL/GenBank/DDBJ whole genome shotgun (WGS) entry which is preliminary data.</text>
</comment>
<organism evidence="2 3">
    <name type="scientific">Halodesulfovibrio aestuarii</name>
    <dbReference type="NCBI Taxonomy" id="126333"/>
    <lineage>
        <taxon>Bacteria</taxon>
        <taxon>Pseudomonadati</taxon>
        <taxon>Thermodesulfobacteriota</taxon>
        <taxon>Desulfovibrionia</taxon>
        <taxon>Desulfovibrionales</taxon>
        <taxon>Desulfovibrionaceae</taxon>
        <taxon>Halodesulfovibrio</taxon>
    </lineage>
</organism>
<proteinExistence type="predicted"/>
<feature type="region of interest" description="Disordered" evidence="1">
    <location>
        <begin position="36"/>
        <end position="70"/>
    </location>
</feature>
<accession>A0A8G2F7Z7</accession>
<feature type="compositionally biased region" description="Basic and acidic residues" evidence="1">
    <location>
        <begin position="111"/>
        <end position="123"/>
    </location>
</feature>
<feature type="region of interest" description="Disordered" evidence="1">
    <location>
        <begin position="88"/>
        <end position="123"/>
    </location>
</feature>
<evidence type="ECO:0008006" key="4">
    <source>
        <dbReference type="Google" id="ProtNLM"/>
    </source>
</evidence>
<evidence type="ECO:0000256" key="1">
    <source>
        <dbReference type="SAM" id="MobiDB-lite"/>
    </source>
</evidence>
<evidence type="ECO:0000313" key="3">
    <source>
        <dbReference type="Proteomes" id="UP000184001"/>
    </source>
</evidence>
<gene>
    <name evidence="2" type="ORF">SAMN05660830_00460</name>
</gene>
<dbReference type="RefSeq" id="WP_020001594.1">
    <property type="nucleotide sequence ID" value="NZ_CP192219.1"/>
</dbReference>
<evidence type="ECO:0000313" key="2">
    <source>
        <dbReference type="EMBL" id="SHI61444.1"/>
    </source>
</evidence>